<reference evidence="1" key="1">
    <citation type="submission" date="2022-11" db="EMBL/GenBank/DDBJ databases">
        <title>Genome Resource of Sclerotinia nivalis Strain SnTB1, a Plant Pathogen Isolated from American Ginseng.</title>
        <authorList>
            <person name="Fan S."/>
        </authorList>
    </citation>
    <scope>NUCLEOTIDE SEQUENCE</scope>
    <source>
        <strain evidence="1">SnTB1</strain>
    </source>
</reference>
<keyword evidence="2" id="KW-1185">Reference proteome</keyword>
<evidence type="ECO:0000313" key="1">
    <source>
        <dbReference type="EMBL" id="KAJ8063897.1"/>
    </source>
</evidence>
<proteinExistence type="predicted"/>
<evidence type="ECO:0000313" key="2">
    <source>
        <dbReference type="Proteomes" id="UP001152300"/>
    </source>
</evidence>
<gene>
    <name evidence="1" type="ORF">OCU04_007748</name>
</gene>
<sequence>MSVPSMHLLYFAYYPCNMTCKIIERSSNHHVFFRALPPHLLPQQSSHFNDNATNSDFPEESFMIHQYLHHFLFSKVGMKCEKFSPFWWDNLITISTSCMRHVEQNIKVTNGYIGIMAAIDKSTRL</sequence>
<dbReference type="Proteomes" id="UP001152300">
    <property type="component" value="Unassembled WGS sequence"/>
</dbReference>
<comment type="caution">
    <text evidence="1">The sequence shown here is derived from an EMBL/GenBank/DDBJ whole genome shotgun (WGS) entry which is preliminary data.</text>
</comment>
<dbReference type="EMBL" id="JAPEIS010000008">
    <property type="protein sequence ID" value="KAJ8063897.1"/>
    <property type="molecule type" value="Genomic_DNA"/>
</dbReference>
<accession>A0A9X0AJF4</accession>
<name>A0A9X0AJF4_9HELO</name>
<organism evidence="1 2">
    <name type="scientific">Sclerotinia nivalis</name>
    <dbReference type="NCBI Taxonomy" id="352851"/>
    <lineage>
        <taxon>Eukaryota</taxon>
        <taxon>Fungi</taxon>
        <taxon>Dikarya</taxon>
        <taxon>Ascomycota</taxon>
        <taxon>Pezizomycotina</taxon>
        <taxon>Leotiomycetes</taxon>
        <taxon>Helotiales</taxon>
        <taxon>Sclerotiniaceae</taxon>
        <taxon>Sclerotinia</taxon>
    </lineage>
</organism>
<dbReference type="AlphaFoldDB" id="A0A9X0AJF4"/>
<protein>
    <submittedName>
        <fullName evidence="1">Uncharacterized protein</fullName>
    </submittedName>
</protein>